<dbReference type="PANTHER" id="PTHR33154:SF28">
    <property type="entry name" value="HTH-TYPE TRANSCRIPTIONAL REGULATOR YGAV-RELATED"/>
    <property type="match status" value="1"/>
</dbReference>
<sequence length="105" mass="11464">MPSFHRAAVHLLGNNGGSIDAGARVLKAMANAKRLHILCLLAEEELSVTQLNQRLELSQSALSQHLAILRQQALVTTRRESQTIYYSLSSQTVKAVIQALAENDA</sequence>
<gene>
    <name evidence="5" type="ORF">SAMN05878437_0394</name>
</gene>
<dbReference type="SUPFAM" id="SSF46785">
    <property type="entry name" value="Winged helix' DNA-binding domain"/>
    <property type="match status" value="1"/>
</dbReference>
<evidence type="ECO:0000256" key="2">
    <source>
        <dbReference type="ARBA" id="ARBA00023125"/>
    </source>
</evidence>
<keyword evidence="1" id="KW-0805">Transcription regulation</keyword>
<dbReference type="CDD" id="cd00090">
    <property type="entry name" value="HTH_ARSR"/>
    <property type="match status" value="1"/>
</dbReference>
<dbReference type="PROSITE" id="PS50987">
    <property type="entry name" value="HTH_ARSR_2"/>
    <property type="match status" value="1"/>
</dbReference>
<keyword evidence="6" id="KW-1185">Reference proteome</keyword>
<dbReference type="SMART" id="SM00418">
    <property type="entry name" value="HTH_ARSR"/>
    <property type="match status" value="1"/>
</dbReference>
<evidence type="ECO:0000313" key="5">
    <source>
        <dbReference type="EMBL" id="SHL94436.1"/>
    </source>
</evidence>
<dbReference type="EMBL" id="LT670847">
    <property type="protein sequence ID" value="SHL94436.1"/>
    <property type="molecule type" value="Genomic_DNA"/>
</dbReference>
<dbReference type="InterPro" id="IPR051081">
    <property type="entry name" value="HTH_MetalResp_TranReg"/>
</dbReference>
<dbReference type="InterPro" id="IPR011991">
    <property type="entry name" value="ArsR-like_HTH"/>
</dbReference>
<dbReference type="OrthoDB" id="9796124at2"/>
<dbReference type="STRING" id="29571.SAMN05878437_0394"/>
<dbReference type="GO" id="GO:0003677">
    <property type="term" value="F:DNA binding"/>
    <property type="evidence" value="ECO:0007669"/>
    <property type="project" value="UniProtKB-KW"/>
</dbReference>
<reference evidence="5 6" key="1">
    <citation type="submission" date="2016-11" db="EMBL/GenBank/DDBJ databases">
        <authorList>
            <person name="Jaros S."/>
            <person name="Januszkiewicz K."/>
            <person name="Wedrychowicz H."/>
        </authorList>
    </citation>
    <scope>NUCLEOTIDE SEQUENCE [LARGE SCALE GENOMIC DNA]</scope>
    <source>
        <strain evidence="5 6">ACAM 12</strain>
    </source>
</reference>
<keyword evidence="2" id="KW-0238">DNA-binding</keyword>
<dbReference type="InterPro" id="IPR001845">
    <property type="entry name" value="HTH_ArsR_DNA-bd_dom"/>
</dbReference>
<dbReference type="Gene3D" id="1.10.10.10">
    <property type="entry name" value="Winged helix-like DNA-binding domain superfamily/Winged helix DNA-binding domain"/>
    <property type="match status" value="1"/>
</dbReference>
<dbReference type="NCBIfam" id="NF033788">
    <property type="entry name" value="HTH_metalloreg"/>
    <property type="match status" value="1"/>
</dbReference>
<dbReference type="Pfam" id="PF01022">
    <property type="entry name" value="HTH_5"/>
    <property type="match status" value="1"/>
</dbReference>
<dbReference type="PRINTS" id="PR00778">
    <property type="entry name" value="HTHARSR"/>
</dbReference>
<evidence type="ECO:0000256" key="1">
    <source>
        <dbReference type="ARBA" id="ARBA00023015"/>
    </source>
</evidence>
<evidence type="ECO:0000313" key="6">
    <source>
        <dbReference type="Proteomes" id="UP000190911"/>
    </source>
</evidence>
<keyword evidence="3" id="KW-0804">Transcription</keyword>
<dbReference type="GO" id="GO:0003700">
    <property type="term" value="F:DNA-binding transcription factor activity"/>
    <property type="evidence" value="ECO:0007669"/>
    <property type="project" value="InterPro"/>
</dbReference>
<accession>A0A1M7ES79</accession>
<dbReference type="AlphaFoldDB" id="A0A1M7ES79"/>
<protein>
    <submittedName>
        <fullName evidence="5">Transcriptional regulator, ArsR family</fullName>
    </submittedName>
</protein>
<dbReference type="Proteomes" id="UP000190911">
    <property type="component" value="Chromosome I"/>
</dbReference>
<name>A0A1M7ES79_9GAMM</name>
<proteinExistence type="predicted"/>
<organism evidence="5 6">
    <name type="scientific">Vreelandella subglaciescola</name>
    <dbReference type="NCBI Taxonomy" id="29571"/>
    <lineage>
        <taxon>Bacteria</taxon>
        <taxon>Pseudomonadati</taxon>
        <taxon>Pseudomonadota</taxon>
        <taxon>Gammaproteobacteria</taxon>
        <taxon>Oceanospirillales</taxon>
        <taxon>Halomonadaceae</taxon>
        <taxon>Vreelandella</taxon>
    </lineage>
</organism>
<feature type="domain" description="HTH arsR-type" evidence="4">
    <location>
        <begin position="14"/>
        <end position="105"/>
    </location>
</feature>
<dbReference type="RefSeq" id="WP_079550858.1">
    <property type="nucleotide sequence ID" value="NZ_LT670847.1"/>
</dbReference>
<dbReference type="InterPro" id="IPR036390">
    <property type="entry name" value="WH_DNA-bd_sf"/>
</dbReference>
<evidence type="ECO:0000259" key="4">
    <source>
        <dbReference type="PROSITE" id="PS50987"/>
    </source>
</evidence>
<dbReference type="InterPro" id="IPR036388">
    <property type="entry name" value="WH-like_DNA-bd_sf"/>
</dbReference>
<evidence type="ECO:0000256" key="3">
    <source>
        <dbReference type="ARBA" id="ARBA00023163"/>
    </source>
</evidence>
<dbReference type="InParanoid" id="A0A1M7ES79"/>
<dbReference type="PANTHER" id="PTHR33154">
    <property type="entry name" value="TRANSCRIPTIONAL REGULATOR, ARSR FAMILY"/>
    <property type="match status" value="1"/>
</dbReference>